<keyword evidence="3" id="KW-0433">Leucine-rich repeat</keyword>
<evidence type="ECO:0000256" key="7">
    <source>
        <dbReference type="SAM" id="MobiDB-lite"/>
    </source>
</evidence>
<dbReference type="SUPFAM" id="SSF52540">
    <property type="entry name" value="P-loop containing nucleoside triphosphate hydrolases"/>
    <property type="match status" value="1"/>
</dbReference>
<feature type="compositionally biased region" description="Acidic residues" evidence="7">
    <location>
        <begin position="29"/>
        <end position="40"/>
    </location>
</feature>
<comment type="subcellular location">
    <subcellularLocation>
        <location evidence="1">Cytoplasm</location>
    </subcellularLocation>
</comment>
<reference evidence="9" key="1">
    <citation type="submission" date="2025-08" db="UniProtKB">
        <authorList>
            <consortium name="Ensembl"/>
        </authorList>
    </citation>
    <scope>IDENTIFICATION</scope>
</reference>
<dbReference type="GO" id="GO:0005737">
    <property type="term" value="C:cytoplasm"/>
    <property type="evidence" value="ECO:0007669"/>
    <property type="project" value="UniProtKB-SubCell"/>
</dbReference>
<dbReference type="InterPro" id="IPR051261">
    <property type="entry name" value="NLR"/>
</dbReference>
<dbReference type="Gene3D" id="3.40.50.300">
    <property type="entry name" value="P-loop containing nucleotide triphosphate hydrolases"/>
    <property type="match status" value="1"/>
</dbReference>
<dbReference type="InterPro" id="IPR007111">
    <property type="entry name" value="NACHT_NTPase"/>
</dbReference>
<keyword evidence="2" id="KW-0963">Cytoplasm</keyword>
<accession>A0A668T6Z0</accession>
<dbReference type="Gene3D" id="1.10.533.10">
    <property type="entry name" value="Death Domain, Fas"/>
    <property type="match status" value="1"/>
</dbReference>
<keyword evidence="6" id="KW-0067">ATP-binding</keyword>
<evidence type="ECO:0000256" key="4">
    <source>
        <dbReference type="ARBA" id="ARBA00022737"/>
    </source>
</evidence>
<dbReference type="GO" id="GO:0005524">
    <property type="term" value="F:ATP binding"/>
    <property type="evidence" value="ECO:0007669"/>
    <property type="project" value="UniProtKB-KW"/>
</dbReference>
<dbReference type="Pfam" id="PF05729">
    <property type="entry name" value="NACHT"/>
    <property type="match status" value="1"/>
</dbReference>
<dbReference type="SMART" id="SM01288">
    <property type="entry name" value="FISNA"/>
    <property type="match status" value="1"/>
</dbReference>
<reference evidence="9" key="2">
    <citation type="submission" date="2025-09" db="UniProtKB">
        <authorList>
            <consortium name="Ensembl"/>
        </authorList>
    </citation>
    <scope>IDENTIFICATION</scope>
</reference>
<dbReference type="Proteomes" id="UP000472276">
    <property type="component" value="Unassembled WGS sequence"/>
</dbReference>
<dbReference type="InterPro" id="IPR041075">
    <property type="entry name" value="NOD1/2_WH"/>
</dbReference>
<keyword evidence="4" id="KW-0677">Repeat</keyword>
<evidence type="ECO:0000313" key="9">
    <source>
        <dbReference type="Ensembl" id="ENSOABP00000022800.2"/>
    </source>
</evidence>
<dbReference type="PROSITE" id="PS50837">
    <property type="entry name" value="NACHT"/>
    <property type="match status" value="1"/>
</dbReference>
<keyword evidence="10" id="KW-1185">Reference proteome</keyword>
<keyword evidence="5" id="KW-0547">Nucleotide-binding</keyword>
<protein>
    <recommendedName>
        <fullName evidence="8">NACHT domain-containing protein</fullName>
    </recommendedName>
</protein>
<gene>
    <name evidence="9" type="primary">nlrc3l1</name>
</gene>
<sequence>MSDVDETMATQSEGSSIGEAASGRQGSGVEEEVEDEDEDLYYIPPRRPSLDLGPSPMDTTHWFYVDQALSPAQSYSTMTSEDSANLEEDDTSSTRCKQVIVRRQRADSYSSCYSVDSDDCEKKIRKVRSKEDVPESSDTNKLIENTSENRHPSLTISFTFKAISKTLGKLSEFDLRAFKRILWKYYPQSFNTPPQNTDLVDLVDRLLECYSLENSFQITKTHLAEMGKNKLVEYVDTLCLRNEVRYELAESLKQKYGEVCEDFGGEKRPFDDVHTTLKIVSTCDNGPNIEHEVMKIGKLDSNQEAPKEISTADILTPNYLETSSSRFILLTGVAGSGKSMAVRRLVLDWIEERAHKHVTFLFPLPFRELKQFEGEKLSLADIVKKLYPATEKLRDEDYRCDECQMMFVFDGLDEYHWKIDFENTELLSDPTDTSNLKVIVVNLMRARLLYRGLFLVTTRPYVRACVPWDAHYDEIEVLGFRDTQRDEYFQKRFKDSNQAARVIEYINSTKTLRVMCHLPLFCSIVANECQRIFKEKGTHAELPNGITYMYTKLLFALLRQHRKWRAPENSVDKERDFLMKLGKVALSMLEQGQYKLAQTEWKEHDINDQEAVPYTGLCTQYVTKPYVLFHENVLSFIHPTMQEYLAALYALLTFANLGKNVFEEKLKNKVKGMFRGPTPSEMYKNAVDRCLQCEDGRLDIFLRFLFGMTLKTNQELLQPFFTSPLKWPTATEDAAALIRKRMKDSQNPERNRNLQCCLKELGSRSLGSVSSLTDC</sequence>
<evidence type="ECO:0000256" key="3">
    <source>
        <dbReference type="ARBA" id="ARBA00022614"/>
    </source>
</evidence>
<evidence type="ECO:0000256" key="6">
    <source>
        <dbReference type="ARBA" id="ARBA00022840"/>
    </source>
</evidence>
<dbReference type="Pfam" id="PF17776">
    <property type="entry name" value="NLRC4_HD2"/>
    <property type="match status" value="1"/>
</dbReference>
<evidence type="ECO:0000256" key="2">
    <source>
        <dbReference type="ARBA" id="ARBA00022490"/>
    </source>
</evidence>
<evidence type="ECO:0000256" key="1">
    <source>
        <dbReference type="ARBA" id="ARBA00004496"/>
    </source>
</evidence>
<dbReference type="InterPro" id="IPR041267">
    <property type="entry name" value="NLRP_HD2"/>
</dbReference>
<dbReference type="OMA" id="HVTFLFP"/>
<dbReference type="Ensembl" id="ENSOABT00000023479.2">
    <property type="protein sequence ID" value="ENSOABP00000022800.2"/>
    <property type="gene ID" value="ENSOABG00000011023.2"/>
</dbReference>
<organism evidence="9 10">
    <name type="scientific">Oreochromis aureus</name>
    <name type="common">Israeli tilapia</name>
    <name type="synonym">Chromis aureus</name>
    <dbReference type="NCBI Taxonomy" id="47969"/>
    <lineage>
        <taxon>Eukaryota</taxon>
        <taxon>Metazoa</taxon>
        <taxon>Chordata</taxon>
        <taxon>Craniata</taxon>
        <taxon>Vertebrata</taxon>
        <taxon>Euteleostomi</taxon>
        <taxon>Actinopterygii</taxon>
        <taxon>Neopterygii</taxon>
        <taxon>Teleostei</taxon>
        <taxon>Neoteleostei</taxon>
        <taxon>Acanthomorphata</taxon>
        <taxon>Ovalentaria</taxon>
        <taxon>Cichlomorphae</taxon>
        <taxon>Cichliformes</taxon>
        <taxon>Cichlidae</taxon>
        <taxon>African cichlids</taxon>
        <taxon>Pseudocrenilabrinae</taxon>
        <taxon>Oreochromini</taxon>
        <taxon>Oreochromis</taxon>
    </lineage>
</organism>
<evidence type="ECO:0000313" key="10">
    <source>
        <dbReference type="Proteomes" id="UP000472276"/>
    </source>
</evidence>
<name>A0A668T6Z0_OREAU</name>
<evidence type="ECO:0000259" key="8">
    <source>
        <dbReference type="PROSITE" id="PS50837"/>
    </source>
</evidence>
<dbReference type="Pfam" id="PF17779">
    <property type="entry name" value="WHD_NOD2"/>
    <property type="match status" value="1"/>
</dbReference>
<evidence type="ECO:0000256" key="5">
    <source>
        <dbReference type="ARBA" id="ARBA00022741"/>
    </source>
</evidence>
<feature type="domain" description="NACHT" evidence="8">
    <location>
        <begin position="326"/>
        <end position="460"/>
    </location>
</feature>
<feature type="region of interest" description="Disordered" evidence="7">
    <location>
        <begin position="1"/>
        <end position="53"/>
    </location>
</feature>
<feature type="compositionally biased region" description="Low complexity" evidence="7">
    <location>
        <begin position="12"/>
        <end position="23"/>
    </location>
</feature>
<dbReference type="AlphaFoldDB" id="A0A668T6Z0"/>
<dbReference type="InterPro" id="IPR029495">
    <property type="entry name" value="NACHT-assoc"/>
</dbReference>
<dbReference type="SUPFAM" id="SSF47986">
    <property type="entry name" value="DEATH domain"/>
    <property type="match status" value="1"/>
</dbReference>
<dbReference type="InterPro" id="IPR011029">
    <property type="entry name" value="DEATH-like_dom_sf"/>
</dbReference>
<dbReference type="PANTHER" id="PTHR24106">
    <property type="entry name" value="NACHT, LRR AND CARD DOMAINS-CONTAINING"/>
    <property type="match status" value="1"/>
</dbReference>
<dbReference type="InterPro" id="IPR027417">
    <property type="entry name" value="P-loop_NTPase"/>
</dbReference>
<proteinExistence type="predicted"/>